<keyword evidence="1" id="KW-0694">RNA-binding</keyword>
<evidence type="ECO:0000259" key="3">
    <source>
        <dbReference type="PROSITE" id="PS50102"/>
    </source>
</evidence>
<evidence type="ECO:0000313" key="4">
    <source>
        <dbReference type="EMBL" id="RCH87586.1"/>
    </source>
</evidence>
<evidence type="ECO:0000256" key="2">
    <source>
        <dbReference type="SAM" id="MobiDB-lite"/>
    </source>
</evidence>
<dbReference type="PROSITE" id="PS50102">
    <property type="entry name" value="RRM"/>
    <property type="match status" value="1"/>
</dbReference>
<comment type="caution">
    <text evidence="4">The sequence shown here is derived from an EMBL/GenBank/DDBJ whole genome shotgun (WGS) entry which is preliminary data.</text>
</comment>
<feature type="region of interest" description="Disordered" evidence="2">
    <location>
        <begin position="76"/>
        <end position="171"/>
    </location>
</feature>
<dbReference type="Pfam" id="PF00076">
    <property type="entry name" value="RRM_1"/>
    <property type="match status" value="1"/>
</dbReference>
<dbReference type="GO" id="GO:0003723">
    <property type="term" value="F:RNA binding"/>
    <property type="evidence" value="ECO:0007669"/>
    <property type="project" value="UniProtKB-UniRule"/>
</dbReference>
<sequence length="492" mass="54331">MTDSWDRTLFDRELKSILEIPPPPVDTASLLATLSNIGNLNIPGLTTTAAPPQQENNDTSLPPALAKLLGGIVTSSPTLSPVSTSSTPPLQTRPDPRVTKDPRQKQAAQWPPQIPSSRMERKSRWGHDDDNNNKTHVHSPPPPPPTITSTTTTTTTTTTPIPTPTTTQDPWFNRQAMTQAIMNNDNTNYSYQANPSYYQQPYQQPYGQDGPFNQASFGGPPTSQFSQRPVVPRAKPAFSPFDRAGPSFHRGGGSGGGGGGGFMRHGASAFERNGPSPQYERNGSRFDRNGHTQYEQNTSQYERNESQYERNGSFGTQPLPDPSLAPGFIRVLTRTLFVGPIPDHYEKEDVSKLFSKYGDIASVIVSKKLKGRHNAFLKYTTRASTEAAKHNGAGLIVEGVPVKVNWGFGFGPKKYFDYTRGDSIIPLSELSEEEKDNLVIARIGGFQGQPVRDGMIIEEPEAQYKPEWNGDRGLKRSSNNYPIDENRKRTRM</sequence>
<dbReference type="Pfam" id="PF21380">
    <property type="entry name" value="Nrd1-Seb1_dom2"/>
    <property type="match status" value="1"/>
</dbReference>
<feature type="region of interest" description="Disordered" evidence="2">
    <location>
        <begin position="270"/>
        <end position="320"/>
    </location>
</feature>
<organism evidence="4 5">
    <name type="scientific">Rhizopus stolonifer</name>
    <name type="common">Rhizopus nigricans</name>
    <dbReference type="NCBI Taxonomy" id="4846"/>
    <lineage>
        <taxon>Eukaryota</taxon>
        <taxon>Fungi</taxon>
        <taxon>Fungi incertae sedis</taxon>
        <taxon>Mucoromycota</taxon>
        <taxon>Mucoromycotina</taxon>
        <taxon>Mucoromycetes</taxon>
        <taxon>Mucorales</taxon>
        <taxon>Mucorineae</taxon>
        <taxon>Rhizopodaceae</taxon>
        <taxon>Rhizopus</taxon>
    </lineage>
</organism>
<dbReference type="SUPFAM" id="SSF54928">
    <property type="entry name" value="RNA-binding domain, RBD"/>
    <property type="match status" value="1"/>
</dbReference>
<proteinExistence type="predicted"/>
<feature type="compositionally biased region" description="Low complexity" evidence="2">
    <location>
        <begin position="202"/>
        <end position="211"/>
    </location>
</feature>
<name>A0A367JCF7_RHIST</name>
<dbReference type="InterPro" id="IPR048892">
    <property type="entry name" value="Nrd1_Seb1_dom2"/>
</dbReference>
<feature type="domain" description="RRM" evidence="3">
    <location>
        <begin position="334"/>
        <end position="409"/>
    </location>
</feature>
<dbReference type="EMBL" id="PJQM01003686">
    <property type="protein sequence ID" value="RCH87586.1"/>
    <property type="molecule type" value="Genomic_DNA"/>
</dbReference>
<dbReference type="InterPro" id="IPR012677">
    <property type="entry name" value="Nucleotide-bd_a/b_plait_sf"/>
</dbReference>
<dbReference type="InterPro" id="IPR035979">
    <property type="entry name" value="RBD_domain_sf"/>
</dbReference>
<gene>
    <name evidence="4" type="ORF">CU098_001102</name>
</gene>
<dbReference type="STRING" id="4846.A0A367JCF7"/>
<keyword evidence="5" id="KW-1185">Reference proteome</keyword>
<feature type="compositionally biased region" description="Low complexity" evidence="2">
    <location>
        <begin position="147"/>
        <end position="167"/>
    </location>
</feature>
<feature type="compositionally biased region" description="Basic and acidic residues" evidence="2">
    <location>
        <begin position="94"/>
        <end position="104"/>
    </location>
</feature>
<protein>
    <recommendedName>
        <fullName evidence="3">RRM domain-containing protein</fullName>
    </recommendedName>
</protein>
<feature type="compositionally biased region" description="Low complexity" evidence="2">
    <location>
        <begin position="76"/>
        <end position="90"/>
    </location>
</feature>
<dbReference type="Gene3D" id="3.30.70.330">
    <property type="match status" value="1"/>
</dbReference>
<evidence type="ECO:0000256" key="1">
    <source>
        <dbReference type="PROSITE-ProRule" id="PRU00176"/>
    </source>
</evidence>
<feature type="compositionally biased region" description="Basic and acidic residues" evidence="2">
    <location>
        <begin position="118"/>
        <end position="133"/>
    </location>
</feature>
<dbReference type="InterPro" id="IPR000504">
    <property type="entry name" value="RRM_dom"/>
</dbReference>
<feature type="compositionally biased region" description="Polar residues" evidence="2">
    <location>
        <begin position="213"/>
        <end position="227"/>
    </location>
</feature>
<feature type="compositionally biased region" description="Polar residues" evidence="2">
    <location>
        <begin position="291"/>
        <end position="301"/>
    </location>
</feature>
<feature type="region of interest" description="Disordered" evidence="2">
    <location>
        <begin position="466"/>
        <end position="492"/>
    </location>
</feature>
<dbReference type="AlphaFoldDB" id="A0A367JCF7"/>
<feature type="region of interest" description="Disordered" evidence="2">
    <location>
        <begin position="202"/>
        <end position="229"/>
    </location>
</feature>
<dbReference type="OrthoDB" id="79367at2759"/>
<evidence type="ECO:0000313" key="5">
    <source>
        <dbReference type="Proteomes" id="UP000253551"/>
    </source>
</evidence>
<dbReference type="Proteomes" id="UP000253551">
    <property type="component" value="Unassembled WGS sequence"/>
</dbReference>
<reference evidence="4 5" key="1">
    <citation type="journal article" date="2018" name="G3 (Bethesda)">
        <title>Phylogenetic and Phylogenomic Definition of Rhizopus Species.</title>
        <authorList>
            <person name="Gryganskyi A.P."/>
            <person name="Golan J."/>
            <person name="Dolatabadi S."/>
            <person name="Mondo S."/>
            <person name="Robb S."/>
            <person name="Idnurm A."/>
            <person name="Muszewska A."/>
            <person name="Steczkiewicz K."/>
            <person name="Masonjones S."/>
            <person name="Liao H.L."/>
            <person name="Gajdeczka M.T."/>
            <person name="Anike F."/>
            <person name="Vuek A."/>
            <person name="Anishchenko I.M."/>
            <person name="Voigt K."/>
            <person name="de Hoog G.S."/>
            <person name="Smith M.E."/>
            <person name="Heitman J."/>
            <person name="Vilgalys R."/>
            <person name="Stajich J.E."/>
        </authorList>
    </citation>
    <scope>NUCLEOTIDE SEQUENCE [LARGE SCALE GENOMIC DNA]</scope>
    <source>
        <strain evidence="4 5">LSU 92-RS-03</strain>
    </source>
</reference>
<dbReference type="SMART" id="SM00360">
    <property type="entry name" value="RRM"/>
    <property type="match status" value="1"/>
</dbReference>
<accession>A0A367JCF7</accession>